<dbReference type="InterPro" id="IPR053013">
    <property type="entry name" value="LAT"/>
</dbReference>
<dbReference type="OrthoDB" id="2020070at2759"/>
<feature type="region of interest" description="Disordered" evidence="1">
    <location>
        <begin position="1"/>
        <end position="42"/>
    </location>
</feature>
<dbReference type="RefSeq" id="XP_022285451.1">
    <property type="nucleotide sequence ID" value="XM_022429495.1"/>
</dbReference>
<evidence type="ECO:0000259" key="2">
    <source>
        <dbReference type="Pfam" id="PF22998"/>
    </source>
</evidence>
<dbReference type="Pfam" id="PF13527">
    <property type="entry name" value="Acetyltransf_9"/>
    <property type="match status" value="1"/>
</dbReference>
<dbReference type="Pfam" id="PF22998">
    <property type="entry name" value="GNAT_LYC1-like"/>
    <property type="match status" value="1"/>
</dbReference>
<dbReference type="PANTHER" id="PTHR34815:SF2">
    <property type="entry name" value="N-ACETYLTRANSFERASE DOMAIN-CONTAINING PROTEIN"/>
    <property type="match status" value="1"/>
</dbReference>
<dbReference type="KEGG" id="pchm:VFPPC_17814"/>
<organism evidence="3 4">
    <name type="scientific">Pochonia chlamydosporia 170</name>
    <dbReference type="NCBI Taxonomy" id="1380566"/>
    <lineage>
        <taxon>Eukaryota</taxon>
        <taxon>Fungi</taxon>
        <taxon>Dikarya</taxon>
        <taxon>Ascomycota</taxon>
        <taxon>Pezizomycotina</taxon>
        <taxon>Sordariomycetes</taxon>
        <taxon>Hypocreomycetidae</taxon>
        <taxon>Hypocreales</taxon>
        <taxon>Clavicipitaceae</taxon>
        <taxon>Pochonia</taxon>
    </lineage>
</organism>
<dbReference type="Gene3D" id="3.40.630.30">
    <property type="match status" value="1"/>
</dbReference>
<dbReference type="InterPro" id="IPR055100">
    <property type="entry name" value="GNAT_LYC1-like"/>
</dbReference>
<keyword evidence="4" id="KW-1185">Reference proteome</keyword>
<feature type="compositionally biased region" description="Polar residues" evidence="1">
    <location>
        <begin position="1"/>
        <end position="11"/>
    </location>
</feature>
<protein>
    <submittedName>
        <fullName evidence="3">Acyl CoA acyltransferase-like protein</fullName>
    </submittedName>
</protein>
<evidence type="ECO:0000313" key="4">
    <source>
        <dbReference type="Proteomes" id="UP000078397"/>
    </source>
</evidence>
<name>A0A219AQD5_METCM</name>
<comment type="caution">
    <text evidence="3">The sequence shown here is derived from an EMBL/GenBank/DDBJ whole genome shotgun (WGS) entry which is preliminary data.</text>
</comment>
<dbReference type="STRING" id="1380566.A0A219AQD5"/>
<feature type="domain" description="LYC1 C-terminal" evidence="2">
    <location>
        <begin position="274"/>
        <end position="378"/>
    </location>
</feature>
<dbReference type="SUPFAM" id="SSF55729">
    <property type="entry name" value="Acyl-CoA N-acyltransferases (Nat)"/>
    <property type="match status" value="1"/>
</dbReference>
<sequence length="378" mass="42596">MSTTELSNGESSNHEPGKNGPGNDESGHDELRNGEPDNEGEDVVCKRATPEQMTFHFENNSQMHAAPLARSQYIQIKSNLLTYKANVGTTQHWVLFKPGDPKTIISSCSIYFRDAIINTGRGMESTNIAIITDIFTHLDFRRRGMATKLLTKVQQVLDNMEQKHAALSIIYSGANNGLYNTLGWKPHRASHQRIRVGLEQIAKPQRDDTTRILTPKDIYTLSRESVNMAKLRLSSLRHYKAMLAQVLPTDLVVGRHLCRSRALECLLNSPKARWVPDFCGRKLYIGEIAITRYNGLEEAIAKILHEALYQACAYGLKEVVMWDPSSEVIQAGGIVARKLRGGVLPVYEDRFENIPCVRQHKGKAAEVELMTHEFHTWC</sequence>
<dbReference type="Proteomes" id="UP000078397">
    <property type="component" value="Unassembled WGS sequence"/>
</dbReference>
<dbReference type="EMBL" id="LSBJ02000004">
    <property type="protein sequence ID" value="OWT42993.1"/>
    <property type="molecule type" value="Genomic_DNA"/>
</dbReference>
<gene>
    <name evidence="3" type="ORF">VFPPC_17814</name>
</gene>
<dbReference type="AlphaFoldDB" id="A0A219AQD5"/>
<dbReference type="InterPro" id="IPR016181">
    <property type="entry name" value="Acyl_CoA_acyltransferase"/>
</dbReference>
<evidence type="ECO:0000313" key="3">
    <source>
        <dbReference type="EMBL" id="OWT42993.1"/>
    </source>
</evidence>
<dbReference type="GO" id="GO:0016746">
    <property type="term" value="F:acyltransferase activity"/>
    <property type="evidence" value="ECO:0007669"/>
    <property type="project" value="UniProtKB-KW"/>
</dbReference>
<dbReference type="GeneID" id="33936725"/>
<dbReference type="PANTHER" id="PTHR34815">
    <property type="entry name" value="LYSINE ACETYLTRANSFERASE"/>
    <property type="match status" value="1"/>
</dbReference>
<evidence type="ECO:0000256" key="1">
    <source>
        <dbReference type="SAM" id="MobiDB-lite"/>
    </source>
</evidence>
<proteinExistence type="predicted"/>
<reference evidence="3 4" key="1">
    <citation type="journal article" date="2016" name="PLoS Pathog.">
        <title>Biosynthesis of antibiotic leucinostatins in bio-control fungus Purpureocillium lilacinum and their inhibition on phytophthora revealed by genome mining.</title>
        <authorList>
            <person name="Wang G."/>
            <person name="Liu Z."/>
            <person name="Lin R."/>
            <person name="Li E."/>
            <person name="Mao Z."/>
            <person name="Ling J."/>
            <person name="Yang Y."/>
            <person name="Yin W.B."/>
            <person name="Xie B."/>
        </authorList>
    </citation>
    <scope>NUCLEOTIDE SEQUENCE [LARGE SCALE GENOMIC DNA]</scope>
    <source>
        <strain evidence="3">170</strain>
    </source>
</reference>
<accession>A0A219AQD5</accession>
<feature type="compositionally biased region" description="Basic and acidic residues" evidence="1">
    <location>
        <begin position="25"/>
        <end position="35"/>
    </location>
</feature>